<keyword evidence="1" id="KW-0812">Transmembrane</keyword>
<evidence type="ECO:0000313" key="3">
    <source>
        <dbReference type="EMBL" id="MBU5491050.1"/>
    </source>
</evidence>
<proteinExistence type="predicted"/>
<name>A0ABS6EW16_9FIRM</name>
<comment type="caution">
    <text evidence="3">The sequence shown here is derived from an EMBL/GenBank/DDBJ whole genome shotgun (WGS) entry which is preliminary data.</text>
</comment>
<dbReference type="Proteomes" id="UP000783588">
    <property type="component" value="Unassembled WGS sequence"/>
</dbReference>
<gene>
    <name evidence="3" type="ORF">KQI75_10545</name>
</gene>
<dbReference type="Pfam" id="PF14317">
    <property type="entry name" value="YcxB"/>
    <property type="match status" value="1"/>
</dbReference>
<keyword evidence="1" id="KW-1133">Transmembrane helix</keyword>
<keyword evidence="4" id="KW-1185">Reference proteome</keyword>
<dbReference type="EMBL" id="JAHLQI010000006">
    <property type="protein sequence ID" value="MBU5491050.1"/>
    <property type="molecule type" value="Genomic_DNA"/>
</dbReference>
<organism evidence="3 4">
    <name type="scientific">Butyricicoccus intestinisimiae</name>
    <dbReference type="NCBI Taxonomy" id="2841509"/>
    <lineage>
        <taxon>Bacteria</taxon>
        <taxon>Bacillati</taxon>
        <taxon>Bacillota</taxon>
        <taxon>Clostridia</taxon>
        <taxon>Eubacteriales</taxon>
        <taxon>Butyricicoccaceae</taxon>
        <taxon>Butyricicoccus</taxon>
    </lineage>
</organism>
<feature type="transmembrane region" description="Helical" evidence="1">
    <location>
        <begin position="68"/>
        <end position="86"/>
    </location>
</feature>
<feature type="domain" description="YcxB-like C-terminal" evidence="2">
    <location>
        <begin position="106"/>
        <end position="149"/>
    </location>
</feature>
<accession>A0ABS6EW16</accession>
<reference evidence="3 4" key="1">
    <citation type="submission" date="2021-06" db="EMBL/GenBank/DDBJ databases">
        <authorList>
            <person name="Sun Q."/>
            <person name="Li D."/>
        </authorList>
    </citation>
    <scope>NUCLEOTIDE SEQUENCE [LARGE SCALE GENOMIC DNA]</scope>
    <source>
        <strain evidence="3 4">MSJd-7</strain>
    </source>
</reference>
<keyword evidence="1" id="KW-0472">Membrane</keyword>
<feature type="transmembrane region" description="Helical" evidence="1">
    <location>
        <begin position="36"/>
        <end position="56"/>
    </location>
</feature>
<dbReference type="InterPro" id="IPR025588">
    <property type="entry name" value="YcxB-like_C"/>
</dbReference>
<protein>
    <submittedName>
        <fullName evidence="3">YcxB family protein</fullName>
    </submittedName>
</protein>
<evidence type="ECO:0000256" key="1">
    <source>
        <dbReference type="SAM" id="Phobius"/>
    </source>
</evidence>
<evidence type="ECO:0000259" key="2">
    <source>
        <dbReference type="Pfam" id="PF14317"/>
    </source>
</evidence>
<evidence type="ECO:0000313" key="4">
    <source>
        <dbReference type="Proteomes" id="UP000783588"/>
    </source>
</evidence>
<sequence length="168" mass="19690">MSDTQTYFETRTELTLEEYKRFDKWMHKNLTGMNRIFTIAKIILIALCIVLAVFSWKNGDMIRTIGELILAVLIFPVFSLVHTISAQRTYQMIHKQQDGAVQIYRLYPDHMEQVRKQGNTQIAYDKLYRVAETDTNFYLMLSKMQGVILVKTNCDDKTIAFLHTLVQK</sequence>
<dbReference type="RefSeq" id="WP_216470766.1">
    <property type="nucleotide sequence ID" value="NZ_JAHLQI010000006.1"/>
</dbReference>